<dbReference type="Gene3D" id="3.40.630.30">
    <property type="match status" value="1"/>
</dbReference>
<organism evidence="2 3">
    <name type="scientific">Streptomyces iconiensis</name>
    <dbReference type="NCBI Taxonomy" id="1384038"/>
    <lineage>
        <taxon>Bacteria</taxon>
        <taxon>Bacillati</taxon>
        <taxon>Actinomycetota</taxon>
        <taxon>Actinomycetes</taxon>
        <taxon>Kitasatosporales</taxon>
        <taxon>Streptomycetaceae</taxon>
        <taxon>Streptomyces</taxon>
    </lineage>
</organism>
<evidence type="ECO:0000313" key="2">
    <source>
        <dbReference type="EMBL" id="MDJ1133927.1"/>
    </source>
</evidence>
<dbReference type="InterPro" id="IPR036514">
    <property type="entry name" value="SGNH_hydro_sf"/>
</dbReference>
<name>A0ABT6ZXY3_9ACTN</name>
<evidence type="ECO:0000256" key="1">
    <source>
        <dbReference type="SAM" id="MobiDB-lite"/>
    </source>
</evidence>
<feature type="region of interest" description="Disordered" evidence="1">
    <location>
        <begin position="611"/>
        <end position="654"/>
    </location>
</feature>
<proteinExistence type="predicted"/>
<accession>A0ABT6ZXY3</accession>
<dbReference type="EMBL" id="JANCPR020000017">
    <property type="protein sequence ID" value="MDJ1133927.1"/>
    <property type="molecule type" value="Genomic_DNA"/>
</dbReference>
<dbReference type="NCBIfam" id="TIGR01681">
    <property type="entry name" value="HAD-SF-IIIC"/>
    <property type="match status" value="1"/>
</dbReference>
<dbReference type="NCBIfam" id="TIGR01686">
    <property type="entry name" value="FkbH"/>
    <property type="match status" value="1"/>
</dbReference>
<dbReference type="RefSeq" id="WP_283742492.1">
    <property type="nucleotide sequence ID" value="NZ_JANCPR020000017.1"/>
</dbReference>
<dbReference type="InterPro" id="IPR036412">
    <property type="entry name" value="HAD-like_sf"/>
</dbReference>
<dbReference type="InterPro" id="IPR010033">
    <property type="entry name" value="HAD_SF_ppase_IIIC"/>
</dbReference>
<dbReference type="InterPro" id="IPR023214">
    <property type="entry name" value="HAD_sf"/>
</dbReference>
<dbReference type="InterPro" id="IPR016181">
    <property type="entry name" value="Acyl_CoA_acyltransferase"/>
</dbReference>
<gene>
    <name evidence="2" type="ORF">NMN56_018530</name>
</gene>
<dbReference type="Gene3D" id="3.40.50.1000">
    <property type="entry name" value="HAD superfamily/HAD-like"/>
    <property type="match status" value="1"/>
</dbReference>
<dbReference type="Proteomes" id="UP001214441">
    <property type="component" value="Unassembled WGS sequence"/>
</dbReference>
<feature type="compositionally biased region" description="Low complexity" evidence="1">
    <location>
        <begin position="625"/>
        <end position="642"/>
    </location>
</feature>
<dbReference type="SUPFAM" id="SSF56784">
    <property type="entry name" value="HAD-like"/>
    <property type="match status" value="1"/>
</dbReference>
<dbReference type="SUPFAM" id="SSF55729">
    <property type="entry name" value="Acyl-CoA N-acyltransferases (Nat)"/>
    <property type="match status" value="1"/>
</dbReference>
<sequence length="680" mass="71374">MSTPVPAQAPAPAAPAPAPVPGPASAPAPVTVRDLHARGELAREYPAVRGALARAGGRELDFAGRVLAQLDPGAVLAAHPGTPRVRIAVTGRATVGEVVPPLTAQAARHGLLVLPYVGGGGGYVGELGNPASALYAHEPEVTLCVLDPLTVWHAVEEPWQPLDVTVAAERQRKLLGELAAAHAAYAPRGATLVLNTVPLLRRFTHQLTGLAQRAELGGLWREFNADLLYMSDPGAGLAVLDLEPLIASGVRADDPRLGAYADAHCTTALLTAYASEAAHLVRALRGAAKKCLVLDLDGTLWDGVLAEEGPEGLSASGTLRGAAFGAFQRTVKQLASQGVLLAVCSKNDPEPVARALAEHPEFPLGADDFLTVVADWGSKAQGVRTIAARLGIAPESVVFADDTPFERETVHAGVPGAAVVPLDAEPALHIEHLLADGWFDTPTLTDEDRMRPSRYTQREERARFQAGATDHQAFLHSLDLRAEIAPARDHEAARLAQLSLRTNRFNLTGTRLTPARVRALAEGTDSLALTVRTADRFGDDGVIGAVFARIDAQGLHLENLVLSCRVLGRGIEEATLSGLLYAAQAAGLPAVHGTWRRTRANAALAALYPDHGFRPTPGPPGAGAGPPASAGPPGATSGPPGAEEAHFRHDLERIPPVPAHVRLRLRLTEAEVETCTPSRT</sequence>
<reference evidence="2 3" key="1">
    <citation type="submission" date="2023-05" db="EMBL/GenBank/DDBJ databases">
        <title>Streptantibioticus silvisoli sp. nov., acidotolerant actinomycetes 1 from pine litter.</title>
        <authorList>
            <person name="Swiecimska M."/>
            <person name="Golinska P."/>
            <person name="Sangal V."/>
            <person name="Wachnowicz B."/>
            <person name="Goodfellow M."/>
        </authorList>
    </citation>
    <scope>NUCLEOTIDE SEQUENCE [LARGE SCALE GENOMIC DNA]</scope>
    <source>
        <strain evidence="2 3">DSM 42109</strain>
    </source>
</reference>
<protein>
    <submittedName>
        <fullName evidence="2">HAD-IIIC family phosphatase</fullName>
    </submittedName>
</protein>
<feature type="region of interest" description="Disordered" evidence="1">
    <location>
        <begin position="1"/>
        <end position="29"/>
    </location>
</feature>
<feature type="compositionally biased region" description="Basic and acidic residues" evidence="1">
    <location>
        <begin position="643"/>
        <end position="653"/>
    </location>
</feature>
<evidence type="ECO:0000313" key="3">
    <source>
        <dbReference type="Proteomes" id="UP001214441"/>
    </source>
</evidence>
<keyword evidence="3" id="KW-1185">Reference proteome</keyword>
<dbReference type="Gene3D" id="3.40.50.1110">
    <property type="entry name" value="SGNH hydrolase"/>
    <property type="match status" value="1"/>
</dbReference>
<comment type="caution">
    <text evidence="2">The sequence shown here is derived from an EMBL/GenBank/DDBJ whole genome shotgun (WGS) entry which is preliminary data.</text>
</comment>
<feature type="compositionally biased region" description="Pro residues" evidence="1">
    <location>
        <begin position="7"/>
        <end position="26"/>
    </location>
</feature>
<dbReference type="InterPro" id="IPR010037">
    <property type="entry name" value="FkbH_domain"/>
</dbReference>